<dbReference type="Pfam" id="PF05922">
    <property type="entry name" value="Inhibitor_I9"/>
    <property type="match status" value="1"/>
</dbReference>
<dbReference type="InterPro" id="IPR036852">
    <property type="entry name" value="Peptidase_S8/S53_dom_sf"/>
</dbReference>
<keyword evidence="3" id="KW-0732">Signal</keyword>
<dbReference type="InterPro" id="IPR015500">
    <property type="entry name" value="Peptidase_S8_subtilisin-rel"/>
</dbReference>
<feature type="domain" description="SbsA Ig-like" evidence="10">
    <location>
        <begin position="449"/>
        <end position="548"/>
    </location>
</feature>
<dbReference type="SUPFAM" id="SSF52743">
    <property type="entry name" value="Subtilisin-like"/>
    <property type="match status" value="1"/>
</dbReference>
<feature type="domain" description="SbsA Ig-like" evidence="10">
    <location>
        <begin position="552"/>
        <end position="648"/>
    </location>
</feature>
<feature type="domain" description="SbsA Ig-like" evidence="10">
    <location>
        <begin position="653"/>
        <end position="755"/>
    </location>
</feature>
<dbReference type="Gene3D" id="3.30.70.80">
    <property type="entry name" value="Peptidase S8 propeptide/proteinase inhibitor I9"/>
    <property type="match status" value="1"/>
</dbReference>
<evidence type="ECO:0000313" key="12">
    <source>
        <dbReference type="Proteomes" id="UP000297963"/>
    </source>
</evidence>
<comment type="similarity">
    <text evidence="1 6 7">Belongs to the peptidase S8 family.</text>
</comment>
<dbReference type="InterPro" id="IPR032812">
    <property type="entry name" value="SbsA_Ig"/>
</dbReference>
<evidence type="ECO:0000259" key="10">
    <source>
        <dbReference type="Pfam" id="PF13205"/>
    </source>
</evidence>
<gene>
    <name evidence="11" type="ORF">E3O11_06465</name>
</gene>
<feature type="active site" description="Charge relay system" evidence="6">
    <location>
        <position position="232"/>
    </location>
</feature>
<evidence type="ECO:0000313" key="11">
    <source>
        <dbReference type="EMBL" id="TFB86117.1"/>
    </source>
</evidence>
<reference evidence="11 12" key="1">
    <citation type="submission" date="2019-03" db="EMBL/GenBank/DDBJ databases">
        <title>Genomics of glacier-inhabiting Cryobacterium strains.</title>
        <authorList>
            <person name="Liu Q."/>
            <person name="Xin Y.-H."/>
        </authorList>
    </citation>
    <scope>NUCLEOTIDE SEQUENCE [LARGE SCALE GENOMIC DNA]</scope>
    <source>
        <strain evidence="11 12">Hh34</strain>
    </source>
</reference>
<dbReference type="Gene3D" id="3.40.50.200">
    <property type="entry name" value="Peptidase S8/S53 domain"/>
    <property type="match status" value="1"/>
</dbReference>
<feature type="domain" description="Inhibitor I9" evidence="9">
    <location>
        <begin position="102"/>
        <end position="159"/>
    </location>
</feature>
<dbReference type="InterPro" id="IPR000209">
    <property type="entry name" value="Peptidase_S8/S53_dom"/>
</dbReference>
<sequence length="759" mass="77055">MPLPRMGVAVPWCAASLLMENVGVSVREATPVNHAPSALLRRCTAAIIIPLLVLAGIILPASTFTAQAASAAATLAVSAQGAAMAADPADPRQSVIVQAASSAAGVALAEAQSRAGVRIDNRYRAAFAGFSAKLTAAQIAHLRSSPLVERVELDTATHIDTLQPDAPWGLDRIDQRSSALSGTYDYGTSGAGVTVYVIDSGIRLTHTEFGGRATSGYDFVDDDSDAGDCNGHGTHVSGTIGGTTYGIAKSVSMVALRVFDCGGSGYVSDLIAAVDWVVTYRSGPSVINISGGGESNALLDEAVENASAAGVPVVVAAGNRSQDSCGTASPAETPAAITVGATDEGDYRSSYSNFGECVDLFAPGSGVRSSFIGSDTDSTLMSGTSMAAPHVAGAVARYLQVSASSTPAQIDDFLSAQATQGVVFDARSTSNYLLYVSPGNSDVSLGNSDVTPPTVTSRVPVVNARSISQTANISATFSEPVINVTASSFSLRSQTATVAAAVTYASGTNVATLNPSSTLAADTLYTVTVTGVRDIAGNVIAGTSWSFQSGPAPTIIAAVPRTDARAISRTANVTVTFSEPVTKVSTTTITMKTGTTLVPAAVTYDATTRTATLNPTATLGADRLFSVNVSGLLDAVGNPLVPTSWSFTSGPVPTITSVSPASGATSVSRTANATATFSEAIIGVSSSTVKLTNASTGTVITAVRNFNSTTKVLTINPSVTLASNTLYRVTITGGTSAVRDAAGNPLATKTWTFRTGSSI</sequence>
<feature type="domain" description="Peptidase S8/S53" evidence="8">
    <location>
        <begin position="190"/>
        <end position="421"/>
    </location>
</feature>
<dbReference type="Proteomes" id="UP000297963">
    <property type="component" value="Unassembled WGS sequence"/>
</dbReference>
<dbReference type="InterPro" id="IPR034193">
    <property type="entry name" value="PCSK9_ProteinaseK-like"/>
</dbReference>
<evidence type="ECO:0000256" key="4">
    <source>
        <dbReference type="ARBA" id="ARBA00022801"/>
    </source>
</evidence>
<feature type="active site" description="Charge relay system" evidence="6">
    <location>
        <position position="199"/>
    </location>
</feature>
<keyword evidence="4 6" id="KW-0378">Hydrolase</keyword>
<dbReference type="PRINTS" id="PR00723">
    <property type="entry name" value="SUBTILISIN"/>
</dbReference>
<keyword evidence="2 6" id="KW-0645">Protease</keyword>
<dbReference type="PANTHER" id="PTHR43806">
    <property type="entry name" value="PEPTIDASE S8"/>
    <property type="match status" value="1"/>
</dbReference>
<keyword evidence="5 6" id="KW-0720">Serine protease</keyword>
<evidence type="ECO:0000259" key="9">
    <source>
        <dbReference type="Pfam" id="PF05922"/>
    </source>
</evidence>
<feature type="active site" description="Charge relay system" evidence="6">
    <location>
        <position position="385"/>
    </location>
</feature>
<dbReference type="CDD" id="cd04077">
    <property type="entry name" value="Peptidases_S8_PCSK9_ProteinaseK_like"/>
    <property type="match status" value="1"/>
</dbReference>
<dbReference type="PROSITE" id="PS51892">
    <property type="entry name" value="SUBTILASE"/>
    <property type="match status" value="1"/>
</dbReference>
<dbReference type="GO" id="GO:0004252">
    <property type="term" value="F:serine-type endopeptidase activity"/>
    <property type="evidence" value="ECO:0007669"/>
    <property type="project" value="UniProtKB-UniRule"/>
</dbReference>
<evidence type="ECO:0000256" key="5">
    <source>
        <dbReference type="ARBA" id="ARBA00022825"/>
    </source>
</evidence>
<dbReference type="PROSITE" id="PS00136">
    <property type="entry name" value="SUBTILASE_ASP"/>
    <property type="match status" value="1"/>
</dbReference>
<dbReference type="FunFam" id="3.40.50.200:FF:000014">
    <property type="entry name" value="Proteinase K"/>
    <property type="match status" value="1"/>
</dbReference>
<dbReference type="InterPro" id="IPR023828">
    <property type="entry name" value="Peptidase_S8_Ser-AS"/>
</dbReference>
<dbReference type="GO" id="GO:0005615">
    <property type="term" value="C:extracellular space"/>
    <property type="evidence" value="ECO:0007669"/>
    <property type="project" value="TreeGrafter"/>
</dbReference>
<dbReference type="InterPro" id="IPR014755">
    <property type="entry name" value="Cu-Rt/internalin_Ig-like"/>
</dbReference>
<dbReference type="PROSITE" id="PS00138">
    <property type="entry name" value="SUBTILASE_SER"/>
    <property type="match status" value="1"/>
</dbReference>
<dbReference type="GO" id="GO:0006508">
    <property type="term" value="P:proteolysis"/>
    <property type="evidence" value="ECO:0007669"/>
    <property type="project" value="UniProtKB-KW"/>
</dbReference>
<dbReference type="InterPro" id="IPR037045">
    <property type="entry name" value="S8pro/Inhibitor_I9_sf"/>
</dbReference>
<dbReference type="Pfam" id="PF00082">
    <property type="entry name" value="Peptidase_S8"/>
    <property type="match status" value="1"/>
</dbReference>
<dbReference type="EMBL" id="SOFE01000011">
    <property type="protein sequence ID" value="TFB86117.1"/>
    <property type="molecule type" value="Genomic_DNA"/>
</dbReference>
<dbReference type="Gene3D" id="2.60.40.1220">
    <property type="match status" value="3"/>
</dbReference>
<organism evidence="11 12">
    <name type="scientific">Cryobacterium levicorallinum</name>
    <dbReference type="NCBI Taxonomy" id="995038"/>
    <lineage>
        <taxon>Bacteria</taxon>
        <taxon>Bacillati</taxon>
        <taxon>Actinomycetota</taxon>
        <taxon>Actinomycetes</taxon>
        <taxon>Micrococcales</taxon>
        <taxon>Microbacteriaceae</taxon>
        <taxon>Cryobacterium</taxon>
    </lineage>
</organism>
<evidence type="ECO:0000259" key="8">
    <source>
        <dbReference type="Pfam" id="PF00082"/>
    </source>
</evidence>
<dbReference type="SUPFAM" id="SSF54897">
    <property type="entry name" value="Protease propeptides/inhibitors"/>
    <property type="match status" value="1"/>
</dbReference>
<dbReference type="AlphaFoldDB" id="A0A4R8VS85"/>
<evidence type="ECO:0000256" key="2">
    <source>
        <dbReference type="ARBA" id="ARBA00022670"/>
    </source>
</evidence>
<dbReference type="PANTHER" id="PTHR43806:SF11">
    <property type="entry name" value="CEREVISIN-RELATED"/>
    <property type="match status" value="1"/>
</dbReference>
<dbReference type="InterPro" id="IPR050131">
    <property type="entry name" value="Peptidase_S8_subtilisin-like"/>
</dbReference>
<comment type="caution">
    <text evidence="11">The sequence shown here is derived from an EMBL/GenBank/DDBJ whole genome shotgun (WGS) entry which is preliminary data.</text>
</comment>
<evidence type="ECO:0000256" key="6">
    <source>
        <dbReference type="PROSITE-ProRule" id="PRU01240"/>
    </source>
</evidence>
<dbReference type="Pfam" id="PF13205">
    <property type="entry name" value="Big_5"/>
    <property type="match status" value="3"/>
</dbReference>
<evidence type="ECO:0000256" key="3">
    <source>
        <dbReference type="ARBA" id="ARBA00022729"/>
    </source>
</evidence>
<accession>A0A4R8VS85</accession>
<dbReference type="InterPro" id="IPR010259">
    <property type="entry name" value="S8pro/Inhibitor_I9"/>
</dbReference>
<dbReference type="InterPro" id="IPR023827">
    <property type="entry name" value="Peptidase_S8_Asp-AS"/>
</dbReference>
<dbReference type="InterPro" id="IPR022398">
    <property type="entry name" value="Peptidase_S8_His-AS"/>
</dbReference>
<evidence type="ECO:0000256" key="1">
    <source>
        <dbReference type="ARBA" id="ARBA00011073"/>
    </source>
</evidence>
<proteinExistence type="inferred from homology"/>
<evidence type="ECO:0000256" key="7">
    <source>
        <dbReference type="RuleBase" id="RU003355"/>
    </source>
</evidence>
<dbReference type="PROSITE" id="PS00137">
    <property type="entry name" value="SUBTILASE_HIS"/>
    <property type="match status" value="1"/>
</dbReference>
<protein>
    <submittedName>
        <fullName evidence="11">Serine protease</fullName>
    </submittedName>
</protein>
<name>A0A4R8VS85_9MICO</name>